<evidence type="ECO:0000259" key="9">
    <source>
        <dbReference type="Pfam" id="PF02683"/>
    </source>
</evidence>
<feature type="transmembrane region" description="Helical" evidence="7">
    <location>
        <begin position="467"/>
        <end position="487"/>
    </location>
</feature>
<evidence type="ECO:0000313" key="11">
    <source>
        <dbReference type="EMBL" id="MFD2161415.1"/>
    </source>
</evidence>
<dbReference type="InterPro" id="IPR036929">
    <property type="entry name" value="DsbDN_sf"/>
</dbReference>
<name>A0ABW4ZHA4_9SPHI</name>
<dbReference type="Gene3D" id="3.40.30.10">
    <property type="entry name" value="Glutaredoxin"/>
    <property type="match status" value="1"/>
</dbReference>
<accession>A0ABW4ZHA4</accession>
<feature type="transmembrane region" description="Helical" evidence="7">
    <location>
        <begin position="253"/>
        <end position="275"/>
    </location>
</feature>
<feature type="region of interest" description="Disordered" evidence="6">
    <location>
        <begin position="165"/>
        <end position="192"/>
    </location>
</feature>
<dbReference type="SUPFAM" id="SSF52833">
    <property type="entry name" value="Thioredoxin-like"/>
    <property type="match status" value="1"/>
</dbReference>
<dbReference type="InterPro" id="IPR028250">
    <property type="entry name" value="DsbDN"/>
</dbReference>
<dbReference type="PANTHER" id="PTHR32234:SF0">
    <property type="entry name" value="THIOL:DISULFIDE INTERCHANGE PROTEIN DSBD"/>
    <property type="match status" value="1"/>
</dbReference>
<feature type="transmembrane region" description="Helical" evidence="7">
    <location>
        <begin position="437"/>
        <end position="455"/>
    </location>
</feature>
<sequence>MKNLLTLLGLLICSLNTFSQIENPVKWTFSSNAVDEEKAELIIKADIQPGWHVYSQFIAEGGPVPTSFKFSPSADYSLSGKVIESPKATSSFDKNFNMQIAWHEKQVIFKQLIKVKRATSVKGVLEFMVCNDEKCLPPEEVEFNIPVSVKAAAAPVPAQLSVNPATDNTAVPLPDSSTSDTVASPAGDATDSPDAVSLTAATQADNTLAGIFIAGFLGGLLAFFMPCIYPMIPLTVSFFTKKTGSRSKGIQSATIYGLSIIVIYVALGLLITIAFGASALNEAASSATFNLIFFAILLIFAISFLGAFEITLPSSLVNKMDEKSNKGGLIGVFFMAFTLALVSFSCTGPIIGTLLVETVSNGTYLGPAMGMLGFSTALAIPFTLFAIFPSWLKELPKSGGWMNTVKVSLGFLELALAFKFLSNVDLAYHWNVLDRDIFLAIWIVVFGVWGLYLLGKFKLAHDVEVGFISLTRLFFAMLVLGFTLYMIPGLWGAPLKTLSGWLPPIGTQDFNLYSQKPKTSEIPKKYAGVFHPAHTFEAFYDFEEGLAYARKVNKPALIDFTGHTCTNCRRMEGSVWSDPQVDNIIRNDYVLISLYVDDKTELAENEKYVSESGKKIKTLGNKWSDLQAKKFKTNSQPYYVIVNPDGETLVPPQAFNLDIKNYINFLESGKAAFNKL</sequence>
<evidence type="ECO:0000256" key="2">
    <source>
        <dbReference type="ARBA" id="ARBA00022692"/>
    </source>
</evidence>
<comment type="subcellular location">
    <subcellularLocation>
        <location evidence="1">Membrane</location>
        <topology evidence="1">Multi-pass membrane protein</topology>
    </subcellularLocation>
</comment>
<evidence type="ECO:0000313" key="12">
    <source>
        <dbReference type="Proteomes" id="UP001597387"/>
    </source>
</evidence>
<dbReference type="Proteomes" id="UP001597387">
    <property type="component" value="Unassembled WGS sequence"/>
</dbReference>
<keyword evidence="8" id="KW-0732">Signal</keyword>
<keyword evidence="3" id="KW-0201">Cytochrome c-type biogenesis</keyword>
<dbReference type="Gene3D" id="2.60.40.1250">
    <property type="entry name" value="Thiol:disulfide interchange protein DsbD, N-terminal domain"/>
    <property type="match status" value="1"/>
</dbReference>
<keyword evidence="2 7" id="KW-0812">Transmembrane</keyword>
<keyword evidence="12" id="KW-1185">Reference proteome</keyword>
<keyword evidence="5 7" id="KW-0472">Membrane</keyword>
<evidence type="ECO:0000256" key="7">
    <source>
        <dbReference type="SAM" id="Phobius"/>
    </source>
</evidence>
<dbReference type="InterPro" id="IPR036249">
    <property type="entry name" value="Thioredoxin-like_sf"/>
</dbReference>
<feature type="domain" description="Thiol:disulfide interchange protein DsbD N-terminal" evidence="10">
    <location>
        <begin position="29"/>
        <end position="143"/>
    </location>
</feature>
<feature type="transmembrane region" description="Helical" evidence="7">
    <location>
        <begin position="208"/>
        <end position="232"/>
    </location>
</feature>
<gene>
    <name evidence="11" type="ORF">ACFSJU_03370</name>
</gene>
<protein>
    <submittedName>
        <fullName evidence="11">Cytochrome c biogenesis protein CcdA</fullName>
    </submittedName>
</protein>
<evidence type="ECO:0000256" key="1">
    <source>
        <dbReference type="ARBA" id="ARBA00004141"/>
    </source>
</evidence>
<evidence type="ECO:0000256" key="6">
    <source>
        <dbReference type="SAM" id="MobiDB-lite"/>
    </source>
</evidence>
<feature type="transmembrane region" description="Helical" evidence="7">
    <location>
        <begin position="287"/>
        <end position="308"/>
    </location>
</feature>
<dbReference type="EMBL" id="JBHUHZ010000001">
    <property type="protein sequence ID" value="MFD2161415.1"/>
    <property type="molecule type" value="Genomic_DNA"/>
</dbReference>
<keyword evidence="4 7" id="KW-1133">Transmembrane helix</keyword>
<feature type="transmembrane region" description="Helical" evidence="7">
    <location>
        <begin position="329"/>
        <end position="351"/>
    </location>
</feature>
<dbReference type="PANTHER" id="PTHR32234">
    <property type="entry name" value="THIOL:DISULFIDE INTERCHANGE PROTEIN DSBD"/>
    <property type="match status" value="1"/>
</dbReference>
<dbReference type="Pfam" id="PF11412">
    <property type="entry name" value="DsbD_N"/>
    <property type="match status" value="1"/>
</dbReference>
<evidence type="ECO:0000256" key="8">
    <source>
        <dbReference type="SAM" id="SignalP"/>
    </source>
</evidence>
<feature type="chain" id="PRO_5047187574" evidence="8">
    <location>
        <begin position="20"/>
        <end position="676"/>
    </location>
</feature>
<feature type="transmembrane region" description="Helical" evidence="7">
    <location>
        <begin position="404"/>
        <end position="422"/>
    </location>
</feature>
<comment type="caution">
    <text evidence="11">The sequence shown here is derived from an EMBL/GenBank/DDBJ whole genome shotgun (WGS) entry which is preliminary data.</text>
</comment>
<feature type="signal peptide" evidence="8">
    <location>
        <begin position="1"/>
        <end position="19"/>
    </location>
</feature>
<evidence type="ECO:0000256" key="5">
    <source>
        <dbReference type="ARBA" id="ARBA00023136"/>
    </source>
</evidence>
<feature type="compositionally biased region" description="Polar residues" evidence="6">
    <location>
        <begin position="165"/>
        <end position="182"/>
    </location>
</feature>
<feature type="transmembrane region" description="Helical" evidence="7">
    <location>
        <begin position="371"/>
        <end position="392"/>
    </location>
</feature>
<dbReference type="Pfam" id="PF13899">
    <property type="entry name" value="Thioredoxin_7"/>
    <property type="match status" value="1"/>
</dbReference>
<feature type="domain" description="Cytochrome C biogenesis protein transmembrane" evidence="9">
    <location>
        <begin position="212"/>
        <end position="423"/>
    </location>
</feature>
<reference evidence="12" key="1">
    <citation type="journal article" date="2019" name="Int. J. Syst. Evol. Microbiol.">
        <title>The Global Catalogue of Microorganisms (GCM) 10K type strain sequencing project: providing services to taxonomists for standard genome sequencing and annotation.</title>
        <authorList>
            <consortium name="The Broad Institute Genomics Platform"/>
            <consortium name="The Broad Institute Genome Sequencing Center for Infectious Disease"/>
            <person name="Wu L."/>
            <person name="Ma J."/>
        </authorList>
    </citation>
    <scope>NUCLEOTIDE SEQUENCE [LARGE SCALE GENOMIC DNA]</scope>
    <source>
        <strain evidence="12">KCTC 42217</strain>
    </source>
</reference>
<evidence type="ECO:0000256" key="3">
    <source>
        <dbReference type="ARBA" id="ARBA00022748"/>
    </source>
</evidence>
<dbReference type="RefSeq" id="WP_255899358.1">
    <property type="nucleotide sequence ID" value="NZ_JAFMZO010000001.1"/>
</dbReference>
<evidence type="ECO:0000259" key="10">
    <source>
        <dbReference type="Pfam" id="PF11412"/>
    </source>
</evidence>
<proteinExistence type="predicted"/>
<dbReference type="InterPro" id="IPR003834">
    <property type="entry name" value="Cyt_c_assmbl_TM_dom"/>
</dbReference>
<evidence type="ECO:0000256" key="4">
    <source>
        <dbReference type="ARBA" id="ARBA00022989"/>
    </source>
</evidence>
<dbReference type="Pfam" id="PF02683">
    <property type="entry name" value="DsbD_TM"/>
    <property type="match status" value="1"/>
</dbReference>
<organism evidence="11 12">
    <name type="scientific">Paradesertivirga mongoliensis</name>
    <dbReference type="NCBI Taxonomy" id="2100740"/>
    <lineage>
        <taxon>Bacteria</taxon>
        <taxon>Pseudomonadati</taxon>
        <taxon>Bacteroidota</taxon>
        <taxon>Sphingobacteriia</taxon>
        <taxon>Sphingobacteriales</taxon>
        <taxon>Sphingobacteriaceae</taxon>
        <taxon>Paradesertivirga</taxon>
    </lineage>
</organism>